<dbReference type="FunFam" id="3.40.50.300:FF:000006">
    <property type="entry name" value="DNA-binding transcriptional regulator NtrC"/>
    <property type="match status" value="1"/>
</dbReference>
<dbReference type="InterPro" id="IPR002078">
    <property type="entry name" value="Sigma_54_int"/>
</dbReference>
<dbReference type="InterPro" id="IPR010523">
    <property type="entry name" value="XylR_N"/>
</dbReference>
<dbReference type="SUPFAM" id="SSF111126">
    <property type="entry name" value="Ligand-binding domain in the NO signalling and Golgi transport"/>
    <property type="match status" value="1"/>
</dbReference>
<dbReference type="InterPro" id="IPR058031">
    <property type="entry name" value="AAA_lid_NorR"/>
</dbReference>
<dbReference type="Pfam" id="PF06505">
    <property type="entry name" value="XylR_N"/>
    <property type="match status" value="1"/>
</dbReference>
<dbReference type="Gene3D" id="1.10.10.60">
    <property type="entry name" value="Homeodomain-like"/>
    <property type="match status" value="1"/>
</dbReference>
<dbReference type="Gene3D" id="3.40.50.300">
    <property type="entry name" value="P-loop containing nucleotide triphosphate hydrolases"/>
    <property type="match status" value="1"/>
</dbReference>
<protein>
    <submittedName>
        <fullName evidence="7">Sigma 54-interacting transcriptional regulator</fullName>
    </submittedName>
</protein>
<dbReference type="InterPro" id="IPR004096">
    <property type="entry name" value="V4R"/>
</dbReference>
<dbReference type="Pfam" id="PF02830">
    <property type="entry name" value="V4R"/>
    <property type="match status" value="1"/>
</dbReference>
<dbReference type="SMART" id="SM00989">
    <property type="entry name" value="V4R"/>
    <property type="match status" value="1"/>
</dbReference>
<evidence type="ECO:0000313" key="8">
    <source>
        <dbReference type="Proteomes" id="UP000886667"/>
    </source>
</evidence>
<dbReference type="InterPro" id="IPR027417">
    <property type="entry name" value="P-loop_NTPase"/>
</dbReference>
<dbReference type="InterPro" id="IPR025662">
    <property type="entry name" value="Sigma_54_int_dom_ATP-bd_1"/>
</dbReference>
<evidence type="ECO:0000313" key="7">
    <source>
        <dbReference type="EMBL" id="MCG7948725.1"/>
    </source>
</evidence>
<dbReference type="Pfam" id="PF02954">
    <property type="entry name" value="HTH_8"/>
    <property type="match status" value="1"/>
</dbReference>
<dbReference type="SUPFAM" id="SSF46689">
    <property type="entry name" value="Homeodomain-like"/>
    <property type="match status" value="1"/>
</dbReference>
<dbReference type="PROSITE" id="PS50045">
    <property type="entry name" value="SIGMA54_INTERACT_4"/>
    <property type="match status" value="1"/>
</dbReference>
<evidence type="ECO:0000256" key="5">
    <source>
        <dbReference type="ARBA" id="ARBA00023163"/>
    </source>
</evidence>
<evidence type="ECO:0000259" key="6">
    <source>
        <dbReference type="PROSITE" id="PS50045"/>
    </source>
</evidence>
<dbReference type="Pfam" id="PF00158">
    <property type="entry name" value="Sigma54_activat"/>
    <property type="match status" value="1"/>
</dbReference>
<keyword evidence="2" id="KW-0067">ATP-binding</keyword>
<reference evidence="7" key="1">
    <citation type="journal article" date="2021" name="Proc. Natl. Acad. Sci. U.S.A.">
        <title>Global biogeography of chemosynthetic symbionts reveals both localized and globally distributed symbiont groups. .</title>
        <authorList>
            <person name="Osvatic J.T."/>
            <person name="Wilkins L.G.E."/>
            <person name="Leibrecht L."/>
            <person name="Leray M."/>
            <person name="Zauner S."/>
            <person name="Polzin J."/>
            <person name="Camacho Y."/>
            <person name="Gros O."/>
            <person name="van Gils J.A."/>
            <person name="Eisen J.A."/>
            <person name="Petersen J.M."/>
            <person name="Yuen B."/>
        </authorList>
    </citation>
    <scope>NUCLEOTIDE SEQUENCE</scope>
    <source>
        <strain evidence="7">MAGclacostrist064TRANS</strain>
    </source>
</reference>
<dbReference type="CDD" id="cd00009">
    <property type="entry name" value="AAA"/>
    <property type="match status" value="1"/>
</dbReference>
<accession>A0A9E4N751</accession>
<dbReference type="InterPro" id="IPR025944">
    <property type="entry name" value="Sigma_54_int_dom_CS"/>
</dbReference>
<gene>
    <name evidence="7" type="ORF">JAZ07_20480</name>
</gene>
<dbReference type="InterPro" id="IPR024096">
    <property type="entry name" value="NO_sig/Golgi_transp_ligand-bd"/>
</dbReference>
<dbReference type="PANTHER" id="PTHR32071:SF117">
    <property type="entry name" value="PTS-DEPENDENT DIHYDROXYACETONE KINASE OPERON REGULATORY PROTEIN-RELATED"/>
    <property type="match status" value="1"/>
</dbReference>
<dbReference type="PROSITE" id="PS00676">
    <property type="entry name" value="SIGMA54_INTERACT_2"/>
    <property type="match status" value="1"/>
</dbReference>
<dbReference type="InterPro" id="IPR002197">
    <property type="entry name" value="HTH_Fis"/>
</dbReference>
<keyword evidence="3" id="KW-0805">Transcription regulation</keyword>
<dbReference type="PROSITE" id="PS00688">
    <property type="entry name" value="SIGMA54_INTERACT_3"/>
    <property type="match status" value="1"/>
</dbReference>
<dbReference type="InterPro" id="IPR009057">
    <property type="entry name" value="Homeodomain-like_sf"/>
</dbReference>
<keyword evidence="4" id="KW-0238">DNA-binding</keyword>
<keyword evidence="5" id="KW-0804">Transcription</keyword>
<comment type="caution">
    <text evidence="7">The sequence shown here is derived from an EMBL/GenBank/DDBJ whole genome shotgun (WGS) entry which is preliminary data.</text>
</comment>
<evidence type="ECO:0000256" key="3">
    <source>
        <dbReference type="ARBA" id="ARBA00023015"/>
    </source>
</evidence>
<dbReference type="Gene3D" id="3.30.1380.20">
    <property type="entry name" value="Trafficking protein particle complex subunit 3"/>
    <property type="match status" value="1"/>
</dbReference>
<feature type="domain" description="Sigma-54 factor interaction" evidence="6">
    <location>
        <begin position="232"/>
        <end position="461"/>
    </location>
</feature>
<keyword evidence="1" id="KW-0547">Nucleotide-binding</keyword>
<sequence length="563" mass="62851">MTIQIDLSSQFNLPSELNLSLEEGRIYLSDERMIMLHIGAMGSLRKELIETLGIERARGLLTRMGYASGVRDAKLARKLMPNASDEELMLMGPKLHMVEGIVKVSPIKIDVDIANGRYFGDLIWEHSYEADVHIDQFGVHTESVCWTQIGYATGYTSEIVGRFILYKEPECCGMGDRHCRNVGKPVEDWEGDVEEDLKYFNPDHIADQLLKLQEEVAHLRYSLDEETAPGDMVGSAPPFLKTCEMLKKAGESNVTVLLLGETGVGKEMFARALHSISSRAERNFIAINCAAIPESLIESELFGVEKGAYTGAQHSRPGRFERAHGGTLFLDEVGELSPAAQAKLLRVLQEGEFERIGDSRTRKVNVRLVAATNVDLQQAVDAGKFRADLYYRLNIFPILIPALRERDGDIPALVNRFLEKYTALHGKRTPGITERALSALRNYNWPGNIRELENIIERGVIITANDTHIDLPNLFPELSVEAPVTAQTQTSTLAETPTPQTNDHSLDRMLDQILDQKIPLGTVENRLLDRAVERARGNLASAGRMLGLTRPQMAYRLKKYSAP</sequence>
<name>A0A9E4N751_9GAMM</name>
<evidence type="ECO:0000256" key="2">
    <source>
        <dbReference type="ARBA" id="ARBA00022840"/>
    </source>
</evidence>
<dbReference type="EMBL" id="JAEPCM010000773">
    <property type="protein sequence ID" value="MCG7948725.1"/>
    <property type="molecule type" value="Genomic_DNA"/>
</dbReference>
<evidence type="ECO:0000256" key="1">
    <source>
        <dbReference type="ARBA" id="ARBA00022741"/>
    </source>
</evidence>
<dbReference type="GO" id="GO:0005524">
    <property type="term" value="F:ATP binding"/>
    <property type="evidence" value="ECO:0007669"/>
    <property type="project" value="UniProtKB-KW"/>
</dbReference>
<dbReference type="InterPro" id="IPR025943">
    <property type="entry name" value="Sigma_54_int_dom_ATP-bd_2"/>
</dbReference>
<dbReference type="Pfam" id="PF25601">
    <property type="entry name" value="AAA_lid_14"/>
    <property type="match status" value="1"/>
</dbReference>
<dbReference type="GO" id="GO:0043565">
    <property type="term" value="F:sequence-specific DNA binding"/>
    <property type="evidence" value="ECO:0007669"/>
    <property type="project" value="InterPro"/>
</dbReference>
<evidence type="ECO:0000256" key="4">
    <source>
        <dbReference type="ARBA" id="ARBA00023125"/>
    </source>
</evidence>
<dbReference type="GO" id="GO:0006355">
    <property type="term" value="P:regulation of DNA-templated transcription"/>
    <property type="evidence" value="ECO:0007669"/>
    <property type="project" value="InterPro"/>
</dbReference>
<dbReference type="SUPFAM" id="SSF52540">
    <property type="entry name" value="P-loop containing nucleoside triphosphate hydrolases"/>
    <property type="match status" value="1"/>
</dbReference>
<organism evidence="7 8">
    <name type="scientific">Candidatus Thiodiazotropha taylori</name>
    <dbReference type="NCBI Taxonomy" id="2792791"/>
    <lineage>
        <taxon>Bacteria</taxon>
        <taxon>Pseudomonadati</taxon>
        <taxon>Pseudomonadota</taxon>
        <taxon>Gammaproteobacteria</taxon>
        <taxon>Chromatiales</taxon>
        <taxon>Sedimenticolaceae</taxon>
        <taxon>Candidatus Thiodiazotropha</taxon>
    </lineage>
</organism>
<dbReference type="PANTHER" id="PTHR32071">
    <property type="entry name" value="TRANSCRIPTIONAL REGULATORY PROTEIN"/>
    <property type="match status" value="1"/>
</dbReference>
<dbReference type="Proteomes" id="UP000886667">
    <property type="component" value="Unassembled WGS sequence"/>
</dbReference>
<dbReference type="InterPro" id="IPR003593">
    <property type="entry name" value="AAA+_ATPase"/>
</dbReference>
<dbReference type="Gene3D" id="1.10.8.60">
    <property type="match status" value="1"/>
</dbReference>
<proteinExistence type="predicted"/>
<dbReference type="SMART" id="SM00382">
    <property type="entry name" value="AAA"/>
    <property type="match status" value="1"/>
</dbReference>
<dbReference type="AlphaFoldDB" id="A0A9E4N751"/>
<dbReference type="PROSITE" id="PS00675">
    <property type="entry name" value="SIGMA54_INTERACT_1"/>
    <property type="match status" value="1"/>
</dbReference>
<dbReference type="PRINTS" id="PR01590">
    <property type="entry name" value="HTHFIS"/>
</dbReference>